<feature type="domain" description="Stress-response A/B barrel" evidence="2">
    <location>
        <begin position="33"/>
        <end position="133"/>
    </location>
</feature>
<reference evidence="3 4" key="1">
    <citation type="submission" date="2015-12" db="EMBL/GenBank/DDBJ databases">
        <authorList>
            <person name="Shamseldin A."/>
            <person name="Moawad H."/>
            <person name="Abd El-Rahim W.M."/>
            <person name="Sadowsky M.J."/>
        </authorList>
    </citation>
    <scope>NUCLEOTIDE SEQUENCE [LARGE SCALE GENOMIC DNA]</scope>
    <source>
        <strain evidence="3 4">WF1</strain>
    </source>
</reference>
<organism evidence="3 4">
    <name type="scientific">Methyloprofundus sedimenti</name>
    <dbReference type="NCBI Taxonomy" id="1420851"/>
    <lineage>
        <taxon>Bacteria</taxon>
        <taxon>Pseudomonadati</taxon>
        <taxon>Pseudomonadota</taxon>
        <taxon>Gammaproteobacteria</taxon>
        <taxon>Methylococcales</taxon>
        <taxon>Methylococcaceae</taxon>
        <taxon>Methyloprofundus</taxon>
    </lineage>
</organism>
<dbReference type="InterPro" id="IPR011008">
    <property type="entry name" value="Dimeric_a/b-barrel"/>
</dbReference>
<evidence type="ECO:0000259" key="2">
    <source>
        <dbReference type="PROSITE" id="PS51502"/>
    </source>
</evidence>
<dbReference type="STRING" id="1420851.AU255_02950"/>
<dbReference type="Proteomes" id="UP000191980">
    <property type="component" value="Unassembled WGS sequence"/>
</dbReference>
<accession>A0A1V8M5V3</accession>
<dbReference type="InterPro" id="IPR013097">
    <property type="entry name" value="Dabb"/>
</dbReference>
<evidence type="ECO:0000313" key="3">
    <source>
        <dbReference type="EMBL" id="OQK16876.1"/>
    </source>
</evidence>
<proteinExistence type="predicted"/>
<feature type="signal peptide" evidence="1">
    <location>
        <begin position="1"/>
        <end position="24"/>
    </location>
</feature>
<name>A0A1V8M5V3_9GAMM</name>
<evidence type="ECO:0000256" key="1">
    <source>
        <dbReference type="SAM" id="SignalP"/>
    </source>
</evidence>
<sequence>MKRLTLSVLLLTLVPLVMSNSAVAESKKTQHKAHHIVIIWLKQHGNESMRRQYIKASKRLAKLPGVLAYNIGTVAAVKRDSSVHALDDSYDIAISSTFENQQALENYLNHPEHNKIIQNALKPLVDKYKIYDFVE</sequence>
<dbReference type="RefSeq" id="WP_080521494.1">
    <property type="nucleotide sequence ID" value="NZ_LPUF01000001.1"/>
</dbReference>
<dbReference type="PROSITE" id="PS51502">
    <property type="entry name" value="S_R_A_B_BARREL"/>
    <property type="match status" value="1"/>
</dbReference>
<dbReference type="Gene3D" id="3.30.70.100">
    <property type="match status" value="1"/>
</dbReference>
<dbReference type="Pfam" id="PF07876">
    <property type="entry name" value="Dabb"/>
    <property type="match status" value="1"/>
</dbReference>
<protein>
    <submittedName>
        <fullName evidence="3">Stress protein</fullName>
    </submittedName>
</protein>
<dbReference type="OrthoDB" id="5570802at2"/>
<keyword evidence="1" id="KW-0732">Signal</keyword>
<feature type="chain" id="PRO_5013026058" evidence="1">
    <location>
        <begin position="25"/>
        <end position="135"/>
    </location>
</feature>
<evidence type="ECO:0000313" key="4">
    <source>
        <dbReference type="Proteomes" id="UP000191980"/>
    </source>
</evidence>
<gene>
    <name evidence="3" type="ORF">AU255_02950</name>
</gene>
<dbReference type="EMBL" id="LPUF01000001">
    <property type="protein sequence ID" value="OQK16876.1"/>
    <property type="molecule type" value="Genomic_DNA"/>
</dbReference>
<dbReference type="SUPFAM" id="SSF54909">
    <property type="entry name" value="Dimeric alpha+beta barrel"/>
    <property type="match status" value="1"/>
</dbReference>
<dbReference type="SMART" id="SM00886">
    <property type="entry name" value="Dabb"/>
    <property type="match status" value="1"/>
</dbReference>
<dbReference type="AlphaFoldDB" id="A0A1V8M5V3"/>
<keyword evidence="4" id="KW-1185">Reference proteome</keyword>
<comment type="caution">
    <text evidence="3">The sequence shown here is derived from an EMBL/GenBank/DDBJ whole genome shotgun (WGS) entry which is preliminary data.</text>
</comment>